<dbReference type="InterPro" id="IPR003661">
    <property type="entry name" value="HisK_dim/P_dom"/>
</dbReference>
<gene>
    <name evidence="14" type="ORF">SMD44_03745</name>
</gene>
<keyword evidence="9" id="KW-0902">Two-component regulatory system</keyword>
<dbReference type="eggNOG" id="COG2205">
    <property type="taxonomic scope" value="Bacteria"/>
</dbReference>
<dbReference type="PROSITE" id="PS50109">
    <property type="entry name" value="HIS_KIN"/>
    <property type="match status" value="1"/>
</dbReference>
<dbReference type="InterPro" id="IPR005467">
    <property type="entry name" value="His_kinase_dom"/>
</dbReference>
<comment type="catalytic activity">
    <reaction evidence="1">
        <text>ATP + protein L-histidine = ADP + protein N-phospho-L-histidine.</text>
        <dbReference type="EC" id="2.7.13.3"/>
    </reaction>
</comment>
<dbReference type="PANTHER" id="PTHR45436">
    <property type="entry name" value="SENSOR HISTIDINE KINASE YKOH"/>
    <property type="match status" value="1"/>
</dbReference>
<dbReference type="SUPFAM" id="SSF47384">
    <property type="entry name" value="Homodimeric domain of signal transducing histidine kinase"/>
    <property type="match status" value="1"/>
</dbReference>
<feature type="transmembrane region" description="Helical" evidence="11">
    <location>
        <begin position="49"/>
        <end position="70"/>
    </location>
</feature>
<keyword evidence="6 11" id="KW-0812">Transmembrane</keyword>
<reference evidence="14 15" key="1">
    <citation type="submission" date="2017-05" db="EMBL/GenBank/DDBJ databases">
        <title>Streptomyces alboflavus Genome sequencing and assembly.</title>
        <authorList>
            <person name="Wang Y."/>
            <person name="Du B."/>
            <person name="Ding Y."/>
            <person name="Liu H."/>
            <person name="Hou Q."/>
            <person name="Liu K."/>
            <person name="Wang C."/>
            <person name="Yao L."/>
        </authorList>
    </citation>
    <scope>NUCLEOTIDE SEQUENCE [LARGE SCALE GENOMIC DNA]</scope>
    <source>
        <strain evidence="14 15">MDJK44</strain>
    </source>
</reference>
<dbReference type="Proteomes" id="UP000195880">
    <property type="component" value="Chromosome"/>
</dbReference>
<dbReference type="PROSITE" id="PS50885">
    <property type="entry name" value="HAMP"/>
    <property type="match status" value="1"/>
</dbReference>
<dbReference type="SUPFAM" id="SSF55874">
    <property type="entry name" value="ATPase domain of HSP90 chaperone/DNA topoisomerase II/histidine kinase"/>
    <property type="match status" value="1"/>
</dbReference>
<dbReference type="SMART" id="SM00387">
    <property type="entry name" value="HATPase_c"/>
    <property type="match status" value="1"/>
</dbReference>
<dbReference type="Pfam" id="PF00672">
    <property type="entry name" value="HAMP"/>
    <property type="match status" value="1"/>
</dbReference>
<keyword evidence="10 11" id="KW-0472">Membrane</keyword>
<dbReference type="KEGG" id="salf:SMD44_03745"/>
<evidence type="ECO:0000256" key="5">
    <source>
        <dbReference type="ARBA" id="ARBA00022679"/>
    </source>
</evidence>
<dbReference type="InterPro" id="IPR036890">
    <property type="entry name" value="HATPase_C_sf"/>
</dbReference>
<dbReference type="PRINTS" id="PR00344">
    <property type="entry name" value="BCTRLSENSOR"/>
</dbReference>
<dbReference type="InterPro" id="IPR004358">
    <property type="entry name" value="Sig_transdc_His_kin-like_C"/>
</dbReference>
<evidence type="ECO:0000256" key="4">
    <source>
        <dbReference type="ARBA" id="ARBA00022553"/>
    </source>
</evidence>
<dbReference type="PANTHER" id="PTHR45436:SF5">
    <property type="entry name" value="SENSOR HISTIDINE KINASE TRCS"/>
    <property type="match status" value="1"/>
</dbReference>
<dbReference type="STRING" id="67267.GCA_000716675_05098"/>
<evidence type="ECO:0000256" key="2">
    <source>
        <dbReference type="ARBA" id="ARBA00004236"/>
    </source>
</evidence>
<dbReference type="GO" id="GO:0005886">
    <property type="term" value="C:plasma membrane"/>
    <property type="evidence" value="ECO:0007669"/>
    <property type="project" value="UniProtKB-SubCell"/>
</dbReference>
<proteinExistence type="predicted"/>
<dbReference type="EC" id="2.7.13.3" evidence="3"/>
<dbReference type="SMART" id="SM00388">
    <property type="entry name" value="HisKA"/>
    <property type="match status" value="1"/>
</dbReference>
<dbReference type="InterPro" id="IPR036097">
    <property type="entry name" value="HisK_dim/P_sf"/>
</dbReference>
<dbReference type="Gene3D" id="1.10.287.130">
    <property type="match status" value="1"/>
</dbReference>
<accession>A0A1Z1WCZ4</accession>
<keyword evidence="4" id="KW-0597">Phosphoprotein</keyword>
<dbReference type="InterPro" id="IPR003594">
    <property type="entry name" value="HATPase_dom"/>
</dbReference>
<dbReference type="AlphaFoldDB" id="A0A1Z1WCZ4"/>
<evidence type="ECO:0000256" key="6">
    <source>
        <dbReference type="ARBA" id="ARBA00022692"/>
    </source>
</evidence>
<evidence type="ECO:0000256" key="3">
    <source>
        <dbReference type="ARBA" id="ARBA00012438"/>
    </source>
</evidence>
<dbReference type="RefSeq" id="WP_335756085.1">
    <property type="nucleotide sequence ID" value="NZ_CP021748.1"/>
</dbReference>
<dbReference type="Gene3D" id="3.30.565.10">
    <property type="entry name" value="Histidine kinase-like ATPase, C-terminal domain"/>
    <property type="match status" value="1"/>
</dbReference>
<evidence type="ECO:0000313" key="15">
    <source>
        <dbReference type="Proteomes" id="UP000195880"/>
    </source>
</evidence>
<evidence type="ECO:0000256" key="8">
    <source>
        <dbReference type="ARBA" id="ARBA00022989"/>
    </source>
</evidence>
<dbReference type="SUPFAM" id="SSF158472">
    <property type="entry name" value="HAMP domain-like"/>
    <property type="match status" value="1"/>
</dbReference>
<feature type="domain" description="HAMP" evidence="13">
    <location>
        <begin position="165"/>
        <end position="218"/>
    </location>
</feature>
<feature type="transmembrane region" description="Helical" evidence="11">
    <location>
        <begin position="141"/>
        <end position="164"/>
    </location>
</feature>
<evidence type="ECO:0000259" key="13">
    <source>
        <dbReference type="PROSITE" id="PS50885"/>
    </source>
</evidence>
<dbReference type="Pfam" id="PF02518">
    <property type="entry name" value="HATPase_c"/>
    <property type="match status" value="1"/>
</dbReference>
<dbReference type="CDD" id="cd06225">
    <property type="entry name" value="HAMP"/>
    <property type="match status" value="1"/>
</dbReference>
<evidence type="ECO:0000256" key="7">
    <source>
        <dbReference type="ARBA" id="ARBA00022777"/>
    </source>
</evidence>
<dbReference type="SMART" id="SM00304">
    <property type="entry name" value="HAMP"/>
    <property type="match status" value="1"/>
</dbReference>
<feature type="domain" description="Histidine kinase" evidence="12">
    <location>
        <begin position="226"/>
        <end position="445"/>
    </location>
</feature>
<sequence length="457" mass="47323">MRAAHAEAPGASAVPRLPGAHRLRGLGALLGPGAPRGLGMRGERVRLTALYGVLLVLAGALLTGVVYVLVRQGLYSSISTAVTTAVPGTRVARDGFGPPWVQPTQGTAFAPARPMKLADTVPAQAVTRVSDAAGEAALGRLLSVSVIVLAAYTVLSVALAWWMAGRVLRPVAVITESARRMSGSNLHERIALDAPPGELKQLADTFDAMLDRIERLVGAQQRFAANAAHELRTPLAVQRAAAEIGLAGDPPPEHVARIRRKLISVADDSESLIEGLLLLATADAPGGPDQDRALERHEPVALDVTAHEVADALAEEAARRHVAITVRAAPLTVHGDGVLLERLVHNLVANAVRHNVPVGGRVEVTTAPDAITVTNTGPAIPPDTVTHLFEPFHRLRPRTHARGEGAGLGLSIVTAIARAHGGTAEAAANGRGGGLRVTVRFPPGAAGGAPVRGAGLC</sequence>
<evidence type="ECO:0000256" key="11">
    <source>
        <dbReference type="SAM" id="Phobius"/>
    </source>
</evidence>
<protein>
    <recommendedName>
        <fullName evidence="3">histidine kinase</fullName>
        <ecNumber evidence="3">2.7.13.3</ecNumber>
    </recommendedName>
</protein>
<dbReference type="CDD" id="cd00082">
    <property type="entry name" value="HisKA"/>
    <property type="match status" value="1"/>
</dbReference>
<keyword evidence="15" id="KW-1185">Reference proteome</keyword>
<name>A0A1Z1WCZ4_9ACTN</name>
<evidence type="ECO:0000259" key="12">
    <source>
        <dbReference type="PROSITE" id="PS50109"/>
    </source>
</evidence>
<dbReference type="CDD" id="cd00075">
    <property type="entry name" value="HATPase"/>
    <property type="match status" value="1"/>
</dbReference>
<dbReference type="Gene3D" id="6.10.340.10">
    <property type="match status" value="1"/>
</dbReference>
<keyword evidence="8 11" id="KW-1133">Transmembrane helix</keyword>
<evidence type="ECO:0000256" key="10">
    <source>
        <dbReference type="ARBA" id="ARBA00023136"/>
    </source>
</evidence>
<organism evidence="14 15">
    <name type="scientific">Streptomyces alboflavus</name>
    <dbReference type="NCBI Taxonomy" id="67267"/>
    <lineage>
        <taxon>Bacteria</taxon>
        <taxon>Bacillati</taxon>
        <taxon>Actinomycetota</taxon>
        <taxon>Actinomycetes</taxon>
        <taxon>Kitasatosporales</taxon>
        <taxon>Streptomycetaceae</taxon>
        <taxon>Streptomyces</taxon>
    </lineage>
</organism>
<comment type="subcellular location">
    <subcellularLocation>
        <location evidence="2">Cell membrane</location>
    </subcellularLocation>
</comment>
<evidence type="ECO:0000256" key="1">
    <source>
        <dbReference type="ARBA" id="ARBA00000085"/>
    </source>
</evidence>
<evidence type="ECO:0000313" key="14">
    <source>
        <dbReference type="EMBL" id="ARX84307.1"/>
    </source>
</evidence>
<keyword evidence="5" id="KW-0808">Transferase</keyword>
<dbReference type="GO" id="GO:0000155">
    <property type="term" value="F:phosphorelay sensor kinase activity"/>
    <property type="evidence" value="ECO:0007669"/>
    <property type="project" value="InterPro"/>
</dbReference>
<evidence type="ECO:0000256" key="9">
    <source>
        <dbReference type="ARBA" id="ARBA00023012"/>
    </source>
</evidence>
<dbReference type="InterPro" id="IPR050428">
    <property type="entry name" value="TCS_sensor_his_kinase"/>
</dbReference>
<dbReference type="Pfam" id="PF00512">
    <property type="entry name" value="HisKA"/>
    <property type="match status" value="1"/>
</dbReference>
<dbReference type="EMBL" id="CP021748">
    <property type="protein sequence ID" value="ARX84307.1"/>
    <property type="molecule type" value="Genomic_DNA"/>
</dbReference>
<keyword evidence="7 14" id="KW-0418">Kinase</keyword>
<dbReference type="InterPro" id="IPR003660">
    <property type="entry name" value="HAMP_dom"/>
</dbReference>